<evidence type="ECO:0000313" key="2">
    <source>
        <dbReference type="EMBL" id="KGH48718.1"/>
    </source>
</evidence>
<evidence type="ECO:0000256" key="1">
    <source>
        <dbReference type="SAM" id="MobiDB-lite"/>
    </source>
</evidence>
<dbReference type="NCBIfam" id="NF038206">
    <property type="entry name" value="RGCVC_fam"/>
    <property type="match status" value="1"/>
</dbReference>
<accession>A0A098YCZ1</accession>
<dbReference type="Proteomes" id="UP000029713">
    <property type="component" value="Unassembled WGS sequence"/>
</dbReference>
<dbReference type="RefSeq" id="WP_036332375.1">
    <property type="nucleotide sequence ID" value="NZ_JPMX01000001.1"/>
</dbReference>
<feature type="compositionally biased region" description="Low complexity" evidence="1">
    <location>
        <begin position="1"/>
        <end position="18"/>
    </location>
</feature>
<keyword evidence="3" id="KW-1185">Reference proteome</keyword>
<proteinExistence type="predicted"/>
<gene>
    <name evidence="2" type="ORF">IN07_00265</name>
</gene>
<organism evidence="2 3">
    <name type="scientific">Modestobacter caceresii</name>
    <dbReference type="NCBI Taxonomy" id="1522368"/>
    <lineage>
        <taxon>Bacteria</taxon>
        <taxon>Bacillati</taxon>
        <taxon>Actinomycetota</taxon>
        <taxon>Actinomycetes</taxon>
        <taxon>Geodermatophilales</taxon>
        <taxon>Geodermatophilaceae</taxon>
        <taxon>Modestobacter</taxon>
    </lineage>
</organism>
<sequence length="62" mass="6218">MTASTYAPSSTSALPAPADRAGDELGCPACAHPMDAHDPIGARFCRATAAAALDRGCVCRLG</sequence>
<name>A0A098YCZ1_9ACTN</name>
<dbReference type="STRING" id="1522368.IN07_00265"/>
<reference evidence="2 3" key="1">
    <citation type="submission" date="2014-07" db="EMBL/GenBank/DDBJ databases">
        <title>Biosystematic studies on Modestobacter strains isolated from extreme hyper-arid desert soil and from historic building.</title>
        <authorList>
            <person name="Bukarasam K."/>
            <person name="Bull A."/>
            <person name="Girard G."/>
            <person name="van Wezel G."/>
            <person name="Goodfellow M."/>
        </authorList>
    </citation>
    <scope>NUCLEOTIDE SEQUENCE [LARGE SCALE GENOMIC DNA]</scope>
    <source>
        <strain evidence="2 3">KNN45-2b</strain>
    </source>
</reference>
<dbReference type="EMBL" id="JPMX01000001">
    <property type="protein sequence ID" value="KGH48718.1"/>
    <property type="molecule type" value="Genomic_DNA"/>
</dbReference>
<protein>
    <submittedName>
        <fullName evidence="2">Uncharacterized protein</fullName>
    </submittedName>
</protein>
<evidence type="ECO:0000313" key="3">
    <source>
        <dbReference type="Proteomes" id="UP000029713"/>
    </source>
</evidence>
<dbReference type="AlphaFoldDB" id="A0A098YCZ1"/>
<feature type="region of interest" description="Disordered" evidence="1">
    <location>
        <begin position="1"/>
        <end position="20"/>
    </location>
</feature>
<comment type="caution">
    <text evidence="2">The sequence shown here is derived from an EMBL/GenBank/DDBJ whole genome shotgun (WGS) entry which is preliminary data.</text>
</comment>